<comment type="caution">
    <text evidence="7">The sequence shown here is derived from an EMBL/GenBank/DDBJ whole genome shotgun (WGS) entry which is preliminary data.</text>
</comment>
<feature type="domain" description="GGDEF" evidence="6">
    <location>
        <begin position="483"/>
        <end position="616"/>
    </location>
</feature>
<evidence type="ECO:0000259" key="6">
    <source>
        <dbReference type="PROSITE" id="PS50887"/>
    </source>
</evidence>
<keyword evidence="7" id="KW-0808">Transferase</keyword>
<dbReference type="GO" id="GO:0052621">
    <property type="term" value="F:diguanylate cyclase activity"/>
    <property type="evidence" value="ECO:0007669"/>
    <property type="project" value="UniProtKB-EC"/>
</dbReference>
<gene>
    <name evidence="7" type="ORF">ACFOLG_14250</name>
</gene>
<dbReference type="InterPro" id="IPR029787">
    <property type="entry name" value="Nucleotide_cyclase"/>
</dbReference>
<dbReference type="Gene3D" id="3.30.450.20">
    <property type="entry name" value="PAS domain"/>
    <property type="match status" value="1"/>
</dbReference>
<dbReference type="InterPro" id="IPR000014">
    <property type="entry name" value="PAS"/>
</dbReference>
<dbReference type="PANTHER" id="PTHR45138:SF9">
    <property type="entry name" value="DIGUANYLATE CYCLASE DGCM-RELATED"/>
    <property type="match status" value="1"/>
</dbReference>
<evidence type="ECO:0000313" key="8">
    <source>
        <dbReference type="Proteomes" id="UP001595741"/>
    </source>
</evidence>
<dbReference type="SMART" id="SM00091">
    <property type="entry name" value="PAS"/>
    <property type="match status" value="1"/>
</dbReference>
<dbReference type="SUPFAM" id="SSF55073">
    <property type="entry name" value="Nucleotide cyclase"/>
    <property type="match status" value="1"/>
</dbReference>
<dbReference type="PANTHER" id="PTHR45138">
    <property type="entry name" value="REGULATORY COMPONENTS OF SENSORY TRANSDUCTION SYSTEM"/>
    <property type="match status" value="1"/>
</dbReference>
<dbReference type="InterPro" id="IPR035965">
    <property type="entry name" value="PAS-like_dom_sf"/>
</dbReference>
<keyword evidence="3" id="KW-0472">Membrane</keyword>
<dbReference type="PROSITE" id="PS50112">
    <property type="entry name" value="PAS"/>
    <property type="match status" value="1"/>
</dbReference>
<dbReference type="SUPFAM" id="SSF55785">
    <property type="entry name" value="PYP-like sensor domain (PAS domain)"/>
    <property type="match status" value="1"/>
</dbReference>
<dbReference type="Proteomes" id="UP001595741">
    <property type="component" value="Unassembled WGS sequence"/>
</dbReference>
<keyword evidence="8" id="KW-1185">Reference proteome</keyword>
<dbReference type="Gene3D" id="3.30.70.270">
    <property type="match status" value="1"/>
</dbReference>
<dbReference type="PROSITE" id="PS50113">
    <property type="entry name" value="PAC"/>
    <property type="match status" value="1"/>
</dbReference>
<dbReference type="NCBIfam" id="TIGR00254">
    <property type="entry name" value="GGDEF"/>
    <property type="match status" value="1"/>
</dbReference>
<keyword evidence="3" id="KW-1133">Transmembrane helix</keyword>
<name>A0ABV7RJ08_9NEIS</name>
<feature type="transmembrane region" description="Helical" evidence="3">
    <location>
        <begin position="245"/>
        <end position="268"/>
    </location>
</feature>
<protein>
    <recommendedName>
        <fullName evidence="1">diguanylate cyclase</fullName>
        <ecNumber evidence="1">2.7.7.65</ecNumber>
    </recommendedName>
</protein>
<feature type="domain" description="PAS" evidence="4">
    <location>
        <begin position="308"/>
        <end position="351"/>
    </location>
</feature>
<dbReference type="CDD" id="cd00130">
    <property type="entry name" value="PAS"/>
    <property type="match status" value="1"/>
</dbReference>
<evidence type="ECO:0000256" key="3">
    <source>
        <dbReference type="SAM" id="Phobius"/>
    </source>
</evidence>
<dbReference type="RefSeq" id="WP_386092983.1">
    <property type="nucleotide sequence ID" value="NZ_JBHRXN010000032.1"/>
</dbReference>
<keyword evidence="3" id="KW-0812">Transmembrane</keyword>
<organism evidence="7 8">
    <name type="scientific">Vogesella facilis</name>
    <dbReference type="NCBI Taxonomy" id="1655232"/>
    <lineage>
        <taxon>Bacteria</taxon>
        <taxon>Pseudomonadati</taxon>
        <taxon>Pseudomonadota</taxon>
        <taxon>Betaproteobacteria</taxon>
        <taxon>Neisseriales</taxon>
        <taxon>Chromobacteriaceae</taxon>
        <taxon>Vogesella</taxon>
    </lineage>
</organism>
<comment type="catalytic activity">
    <reaction evidence="2">
        <text>2 GTP = 3',3'-c-di-GMP + 2 diphosphate</text>
        <dbReference type="Rhea" id="RHEA:24898"/>
        <dbReference type="ChEBI" id="CHEBI:33019"/>
        <dbReference type="ChEBI" id="CHEBI:37565"/>
        <dbReference type="ChEBI" id="CHEBI:58805"/>
        <dbReference type="EC" id="2.7.7.65"/>
    </reaction>
</comment>
<feature type="domain" description="PAC" evidence="5">
    <location>
        <begin position="380"/>
        <end position="430"/>
    </location>
</feature>
<evidence type="ECO:0000259" key="5">
    <source>
        <dbReference type="PROSITE" id="PS50113"/>
    </source>
</evidence>
<evidence type="ECO:0000259" key="4">
    <source>
        <dbReference type="PROSITE" id="PS50112"/>
    </source>
</evidence>
<accession>A0ABV7RJ08</accession>
<dbReference type="InterPro" id="IPR000160">
    <property type="entry name" value="GGDEF_dom"/>
</dbReference>
<evidence type="ECO:0000313" key="7">
    <source>
        <dbReference type="EMBL" id="MFC3533342.1"/>
    </source>
</evidence>
<dbReference type="CDD" id="cd01949">
    <property type="entry name" value="GGDEF"/>
    <property type="match status" value="1"/>
</dbReference>
<reference evidence="8" key="1">
    <citation type="journal article" date="2019" name="Int. J. Syst. Evol. Microbiol.">
        <title>The Global Catalogue of Microorganisms (GCM) 10K type strain sequencing project: providing services to taxonomists for standard genome sequencing and annotation.</title>
        <authorList>
            <consortium name="The Broad Institute Genomics Platform"/>
            <consortium name="The Broad Institute Genome Sequencing Center for Infectious Disease"/>
            <person name="Wu L."/>
            <person name="Ma J."/>
        </authorList>
    </citation>
    <scope>NUCLEOTIDE SEQUENCE [LARGE SCALE GENOMIC DNA]</scope>
    <source>
        <strain evidence="8">KCTC 42742</strain>
    </source>
</reference>
<dbReference type="EMBL" id="JBHRXN010000032">
    <property type="protein sequence ID" value="MFC3533342.1"/>
    <property type="molecule type" value="Genomic_DNA"/>
</dbReference>
<keyword evidence="7" id="KW-0548">Nucleotidyltransferase</keyword>
<dbReference type="PROSITE" id="PS50887">
    <property type="entry name" value="GGDEF"/>
    <property type="match status" value="1"/>
</dbReference>
<sequence length="619" mass="69510">MSQAPAAPLDRRESRLRWMDSLLTALFLLLLWWLVAEILYERAGSLSQRVELRQQSWLQQASRAVDARLETLQREMQLFGQVDAGLAQQAVSLHPLENGQLWLLQHEQLSQPLGPRQPLPASARDNMLQLLAQRPANGKMLLLPAASAANPDRLQVSMVVCDEHAADCDRAISGFITLTALLDPELLLSRPHFALRDTQGNQLASYHGDENGSNLLHTHSTSSQLTTVPLQLSVQFNPREELRPFMLFSLFLVGGGALLSLLLMLLIVRVNRKLGYAVRHSREVTQATHLLTLTNNSLRERLQVLVDEQRDQQTLIDTVQVGVLMLDAEQQTLLTANEAALRMLGFNRQALFRQLPEQLFADAAQYTQLQAQLKEQQLVSEREVELVTRSGERLWAVLSMRPLLFRERRAIVLSFVDITERLLHAQRLEQEKQTTERTLAQLQSTQHELYQRATRDDLTGIANRRHFLSNAGKALEQARREQQPFAVAVLDVDRFKSINDHYGHAVGDSVLRQSATTIAALLPDVALFGRLGGEEFAIALPGFSLLEAHALLDQLRDSLAAQPQQVDEHLLLVTFSAGVAERQLCGDLLSNLLKEADHAMYRAKRSGRNRVESARGANI</sequence>
<dbReference type="Pfam" id="PF00990">
    <property type="entry name" value="GGDEF"/>
    <property type="match status" value="1"/>
</dbReference>
<evidence type="ECO:0000256" key="2">
    <source>
        <dbReference type="ARBA" id="ARBA00034247"/>
    </source>
</evidence>
<dbReference type="EC" id="2.7.7.65" evidence="1"/>
<dbReference type="InterPro" id="IPR043128">
    <property type="entry name" value="Rev_trsase/Diguanyl_cyclase"/>
</dbReference>
<dbReference type="NCBIfam" id="TIGR00229">
    <property type="entry name" value="sensory_box"/>
    <property type="match status" value="1"/>
</dbReference>
<proteinExistence type="predicted"/>
<dbReference type="SMART" id="SM00267">
    <property type="entry name" value="GGDEF"/>
    <property type="match status" value="1"/>
</dbReference>
<dbReference type="InterPro" id="IPR050469">
    <property type="entry name" value="Diguanylate_Cyclase"/>
</dbReference>
<dbReference type="InterPro" id="IPR000700">
    <property type="entry name" value="PAS-assoc_C"/>
</dbReference>
<dbReference type="Pfam" id="PF13426">
    <property type="entry name" value="PAS_9"/>
    <property type="match status" value="1"/>
</dbReference>
<evidence type="ECO:0000256" key="1">
    <source>
        <dbReference type="ARBA" id="ARBA00012528"/>
    </source>
</evidence>